<gene>
    <name evidence="2" type="ordered locus">Os01g0679900</name>
    <name evidence="2" type="ORF">OSNPB_010679900</name>
</gene>
<accession>A0A0P0V6I8</accession>
<dbReference type="EMBL" id="AP014957">
    <property type="protein sequence ID" value="BAS73693.1"/>
    <property type="molecule type" value="Genomic_DNA"/>
</dbReference>
<evidence type="ECO:0000256" key="1">
    <source>
        <dbReference type="SAM" id="Phobius"/>
    </source>
</evidence>
<name>A0A0P0V6I8_ORYSJ</name>
<keyword evidence="1" id="KW-1133">Transmembrane helix</keyword>
<organism evidence="2 3">
    <name type="scientific">Oryza sativa subsp. japonica</name>
    <name type="common">Rice</name>
    <dbReference type="NCBI Taxonomy" id="39947"/>
    <lineage>
        <taxon>Eukaryota</taxon>
        <taxon>Viridiplantae</taxon>
        <taxon>Streptophyta</taxon>
        <taxon>Embryophyta</taxon>
        <taxon>Tracheophyta</taxon>
        <taxon>Spermatophyta</taxon>
        <taxon>Magnoliopsida</taxon>
        <taxon>Liliopsida</taxon>
        <taxon>Poales</taxon>
        <taxon>Poaceae</taxon>
        <taxon>BOP clade</taxon>
        <taxon>Oryzoideae</taxon>
        <taxon>Oryzeae</taxon>
        <taxon>Oryzinae</taxon>
        <taxon>Oryza</taxon>
        <taxon>Oryza sativa</taxon>
    </lineage>
</organism>
<reference evidence="3" key="1">
    <citation type="journal article" date="2005" name="Nature">
        <title>The map-based sequence of the rice genome.</title>
        <authorList>
            <consortium name="International rice genome sequencing project (IRGSP)"/>
            <person name="Matsumoto T."/>
            <person name="Wu J."/>
            <person name="Kanamori H."/>
            <person name="Katayose Y."/>
            <person name="Fujisawa M."/>
            <person name="Namiki N."/>
            <person name="Mizuno H."/>
            <person name="Yamamoto K."/>
            <person name="Antonio B.A."/>
            <person name="Baba T."/>
            <person name="Sakata K."/>
            <person name="Nagamura Y."/>
            <person name="Aoki H."/>
            <person name="Arikawa K."/>
            <person name="Arita K."/>
            <person name="Bito T."/>
            <person name="Chiden Y."/>
            <person name="Fujitsuka N."/>
            <person name="Fukunaka R."/>
            <person name="Hamada M."/>
            <person name="Harada C."/>
            <person name="Hayashi A."/>
            <person name="Hijishita S."/>
            <person name="Honda M."/>
            <person name="Hosokawa S."/>
            <person name="Ichikawa Y."/>
            <person name="Idonuma A."/>
            <person name="Iijima M."/>
            <person name="Ikeda M."/>
            <person name="Ikeno M."/>
            <person name="Ito K."/>
            <person name="Ito S."/>
            <person name="Ito T."/>
            <person name="Ito Y."/>
            <person name="Ito Y."/>
            <person name="Iwabuchi A."/>
            <person name="Kamiya K."/>
            <person name="Karasawa W."/>
            <person name="Kurita K."/>
            <person name="Katagiri S."/>
            <person name="Kikuta A."/>
            <person name="Kobayashi H."/>
            <person name="Kobayashi N."/>
            <person name="Machita K."/>
            <person name="Maehara T."/>
            <person name="Masukawa M."/>
            <person name="Mizubayashi T."/>
            <person name="Mukai Y."/>
            <person name="Nagasaki H."/>
            <person name="Nagata Y."/>
            <person name="Naito S."/>
            <person name="Nakashima M."/>
            <person name="Nakama Y."/>
            <person name="Nakamichi Y."/>
            <person name="Nakamura M."/>
            <person name="Meguro A."/>
            <person name="Negishi M."/>
            <person name="Ohta I."/>
            <person name="Ohta T."/>
            <person name="Okamoto M."/>
            <person name="Ono N."/>
            <person name="Saji S."/>
            <person name="Sakaguchi M."/>
            <person name="Sakai K."/>
            <person name="Shibata M."/>
            <person name="Shimokawa T."/>
            <person name="Song J."/>
            <person name="Takazaki Y."/>
            <person name="Terasawa K."/>
            <person name="Tsugane M."/>
            <person name="Tsuji K."/>
            <person name="Ueda S."/>
            <person name="Waki K."/>
            <person name="Yamagata H."/>
            <person name="Yamamoto M."/>
            <person name="Yamamoto S."/>
            <person name="Yamane H."/>
            <person name="Yoshiki S."/>
            <person name="Yoshihara R."/>
            <person name="Yukawa K."/>
            <person name="Zhong H."/>
            <person name="Yano M."/>
            <person name="Yuan Q."/>
            <person name="Ouyang S."/>
            <person name="Liu J."/>
            <person name="Jones K.M."/>
            <person name="Gansberger K."/>
            <person name="Moffat K."/>
            <person name="Hill J."/>
            <person name="Bera J."/>
            <person name="Fadrosh D."/>
            <person name="Jin S."/>
            <person name="Johri S."/>
            <person name="Kim M."/>
            <person name="Overton L."/>
            <person name="Reardon M."/>
            <person name="Tsitrin T."/>
            <person name="Vuong H."/>
            <person name="Weaver B."/>
            <person name="Ciecko A."/>
            <person name="Tallon L."/>
            <person name="Jackson J."/>
            <person name="Pai G."/>
            <person name="Aken S.V."/>
            <person name="Utterback T."/>
            <person name="Reidmuller S."/>
            <person name="Feldblyum T."/>
            <person name="Hsiao J."/>
            <person name="Zismann V."/>
            <person name="Iobst S."/>
            <person name="de Vazeille A.R."/>
            <person name="Buell C.R."/>
            <person name="Ying K."/>
            <person name="Li Y."/>
            <person name="Lu T."/>
            <person name="Huang Y."/>
            <person name="Zhao Q."/>
            <person name="Feng Q."/>
            <person name="Zhang L."/>
            <person name="Zhu J."/>
            <person name="Weng Q."/>
            <person name="Mu J."/>
            <person name="Lu Y."/>
            <person name="Fan D."/>
            <person name="Liu Y."/>
            <person name="Guan J."/>
            <person name="Zhang Y."/>
            <person name="Yu S."/>
            <person name="Liu X."/>
            <person name="Zhang Y."/>
            <person name="Hong G."/>
            <person name="Han B."/>
            <person name="Choisne N."/>
            <person name="Demange N."/>
            <person name="Orjeda G."/>
            <person name="Samain S."/>
            <person name="Cattolico L."/>
            <person name="Pelletier E."/>
            <person name="Couloux A."/>
            <person name="Segurens B."/>
            <person name="Wincker P."/>
            <person name="D'Hont A."/>
            <person name="Scarpelli C."/>
            <person name="Weissenbach J."/>
            <person name="Salanoubat M."/>
            <person name="Quetier F."/>
            <person name="Yu Y."/>
            <person name="Kim H.R."/>
            <person name="Rambo T."/>
            <person name="Currie J."/>
            <person name="Collura K."/>
            <person name="Luo M."/>
            <person name="Yang T."/>
            <person name="Ammiraju J.S.S."/>
            <person name="Engler F."/>
            <person name="Soderlund C."/>
            <person name="Wing R.A."/>
            <person name="Palmer L.E."/>
            <person name="de la Bastide M."/>
            <person name="Spiegel L."/>
            <person name="Nascimento L."/>
            <person name="Zutavern T."/>
            <person name="O'Shaughnessy A."/>
            <person name="Dike S."/>
            <person name="Dedhia N."/>
            <person name="Preston R."/>
            <person name="Balija V."/>
            <person name="McCombie W.R."/>
            <person name="Chow T."/>
            <person name="Chen H."/>
            <person name="Chung M."/>
            <person name="Chen C."/>
            <person name="Shaw J."/>
            <person name="Wu H."/>
            <person name="Hsiao K."/>
            <person name="Chao Y."/>
            <person name="Chu M."/>
            <person name="Cheng C."/>
            <person name="Hour A."/>
            <person name="Lee P."/>
            <person name="Lin S."/>
            <person name="Lin Y."/>
            <person name="Liou J."/>
            <person name="Liu S."/>
            <person name="Hsing Y."/>
            <person name="Raghuvanshi S."/>
            <person name="Mohanty A."/>
            <person name="Bharti A.K."/>
            <person name="Gaur A."/>
            <person name="Gupta V."/>
            <person name="Kumar D."/>
            <person name="Ravi V."/>
            <person name="Vij S."/>
            <person name="Kapur A."/>
            <person name="Khurana P."/>
            <person name="Khurana P."/>
            <person name="Khurana J.P."/>
            <person name="Tyagi A.K."/>
            <person name="Gaikwad K."/>
            <person name="Singh A."/>
            <person name="Dalal V."/>
            <person name="Srivastava S."/>
            <person name="Dixit A."/>
            <person name="Pal A.K."/>
            <person name="Ghazi I.A."/>
            <person name="Yadav M."/>
            <person name="Pandit A."/>
            <person name="Bhargava A."/>
            <person name="Sureshbabu K."/>
            <person name="Batra K."/>
            <person name="Sharma T.R."/>
            <person name="Mohapatra T."/>
            <person name="Singh N.K."/>
            <person name="Messing J."/>
            <person name="Nelson A.B."/>
            <person name="Fuks G."/>
            <person name="Kavchok S."/>
            <person name="Keizer G."/>
            <person name="Linton E."/>
            <person name="Llaca V."/>
            <person name="Song R."/>
            <person name="Tanyolac B."/>
            <person name="Young S."/>
            <person name="Ho-Il K."/>
            <person name="Hahn J.H."/>
            <person name="Sangsakoo G."/>
            <person name="Vanavichit A."/>
            <person name="de Mattos Luiz.A.T."/>
            <person name="Zimmer P.D."/>
            <person name="Malone G."/>
            <person name="Dellagostin O."/>
            <person name="de Oliveira A.C."/>
            <person name="Bevan M."/>
            <person name="Bancroft I."/>
            <person name="Minx P."/>
            <person name="Cordum H."/>
            <person name="Wilson R."/>
            <person name="Cheng Z."/>
            <person name="Jin W."/>
            <person name="Jiang J."/>
            <person name="Leong S.A."/>
            <person name="Iwama H."/>
            <person name="Gojobori T."/>
            <person name="Itoh T."/>
            <person name="Niimura Y."/>
            <person name="Fujii Y."/>
            <person name="Habara T."/>
            <person name="Sakai H."/>
            <person name="Sato Y."/>
            <person name="Wilson G."/>
            <person name="Kumar K."/>
            <person name="McCouch S."/>
            <person name="Juretic N."/>
            <person name="Hoen D."/>
            <person name="Wright S."/>
            <person name="Bruskiewich R."/>
            <person name="Bureau T."/>
            <person name="Miyao A."/>
            <person name="Hirochika H."/>
            <person name="Nishikawa T."/>
            <person name="Kadowaki K."/>
            <person name="Sugiura M."/>
            <person name="Burr B."/>
            <person name="Sasaki T."/>
        </authorList>
    </citation>
    <scope>NUCLEOTIDE SEQUENCE [LARGE SCALE GENOMIC DNA]</scope>
    <source>
        <strain evidence="3">cv. Nipponbare</strain>
    </source>
</reference>
<dbReference type="Proteomes" id="UP000059680">
    <property type="component" value="Chromosome 1"/>
</dbReference>
<protein>
    <submittedName>
        <fullName evidence="2">Os01g0679900 protein</fullName>
    </submittedName>
</protein>
<keyword evidence="1" id="KW-0472">Membrane</keyword>
<reference evidence="2 3" key="2">
    <citation type="journal article" date="2013" name="Plant Cell Physiol.">
        <title>Rice Annotation Project Database (RAP-DB): an integrative and interactive database for rice genomics.</title>
        <authorList>
            <person name="Sakai H."/>
            <person name="Lee S.S."/>
            <person name="Tanaka T."/>
            <person name="Numa H."/>
            <person name="Kim J."/>
            <person name="Kawahara Y."/>
            <person name="Wakimoto H."/>
            <person name="Yang C.C."/>
            <person name="Iwamoto M."/>
            <person name="Abe T."/>
            <person name="Yamada Y."/>
            <person name="Muto A."/>
            <person name="Inokuchi H."/>
            <person name="Ikemura T."/>
            <person name="Matsumoto T."/>
            <person name="Sasaki T."/>
            <person name="Itoh T."/>
        </authorList>
    </citation>
    <scope>NUCLEOTIDE SEQUENCE [LARGE SCALE GENOMIC DNA]</scope>
    <source>
        <strain evidence="3">cv. Nipponbare</strain>
    </source>
</reference>
<feature type="transmembrane region" description="Helical" evidence="1">
    <location>
        <begin position="142"/>
        <end position="160"/>
    </location>
</feature>
<sequence>CISSGDAASTVKESEMNQEASVGDQGMYYYGYYYPASFGGYDENGYFVGYNGLEVHPTVSDQLAYFIKYGICLFYSIYKWFYLKSKQWCTQYISVVAWWYRQALNLFAVIFPLLRLGKWPTFFFSTTRYSSIVILVPEKYPAQFYDIFCCAVVSTTYAFMSKRLIYRND</sequence>
<feature type="transmembrane region" description="Helical" evidence="1">
    <location>
        <begin position="103"/>
        <end position="122"/>
    </location>
</feature>
<feature type="transmembrane region" description="Helical" evidence="1">
    <location>
        <begin position="63"/>
        <end position="82"/>
    </location>
</feature>
<proteinExistence type="predicted"/>
<dbReference type="ExpressionAtlas" id="A0A0P0V6I8">
    <property type="expression patterns" value="baseline and differential"/>
</dbReference>
<dbReference type="AlphaFoldDB" id="A0A0P0V6I8"/>
<reference evidence="2 3" key="3">
    <citation type="journal article" date="2013" name="Rice">
        <title>Improvement of the Oryza sativa Nipponbare reference genome using next generation sequence and optical map data.</title>
        <authorList>
            <person name="Kawahara Y."/>
            <person name="de la Bastide M."/>
            <person name="Hamilton J.P."/>
            <person name="Kanamori H."/>
            <person name="McCombie W.R."/>
            <person name="Ouyang S."/>
            <person name="Schwartz D.C."/>
            <person name="Tanaka T."/>
            <person name="Wu J."/>
            <person name="Zhou S."/>
            <person name="Childs K.L."/>
            <person name="Davidson R.M."/>
            <person name="Lin H."/>
            <person name="Quesada-Ocampo L."/>
            <person name="Vaillancourt B."/>
            <person name="Sakai H."/>
            <person name="Lee S.S."/>
            <person name="Kim J."/>
            <person name="Numa H."/>
            <person name="Itoh T."/>
            <person name="Buell C.R."/>
            <person name="Matsumoto T."/>
        </authorList>
    </citation>
    <scope>NUCLEOTIDE SEQUENCE [LARGE SCALE GENOMIC DNA]</scope>
    <source>
        <strain evidence="3">cv. Nipponbare</strain>
    </source>
</reference>
<keyword evidence="1" id="KW-0812">Transmembrane</keyword>
<dbReference type="Gramene" id="Os01t0679900-03">
    <property type="protein sequence ID" value="Os01t0679900-03"/>
    <property type="gene ID" value="Os01g0679900"/>
</dbReference>
<evidence type="ECO:0000313" key="2">
    <source>
        <dbReference type="EMBL" id="BAS73693.1"/>
    </source>
</evidence>
<feature type="non-terminal residue" evidence="2">
    <location>
        <position position="1"/>
    </location>
</feature>
<keyword evidence="3" id="KW-1185">Reference proteome</keyword>
<evidence type="ECO:0000313" key="3">
    <source>
        <dbReference type="Proteomes" id="UP000059680"/>
    </source>
</evidence>